<dbReference type="PANTHER" id="PTHR33567:SF3">
    <property type="entry name" value="CHROMATE ION TRANSPORTER (EUROFUNG)"/>
    <property type="match status" value="1"/>
</dbReference>
<feature type="transmembrane region" description="Helical" evidence="7">
    <location>
        <begin position="236"/>
        <end position="256"/>
    </location>
</feature>
<proteinExistence type="inferred from homology"/>
<accession>A0AAE9ZY47</accession>
<keyword evidence="9" id="KW-1185">Reference proteome</keyword>
<dbReference type="Pfam" id="PF02417">
    <property type="entry name" value="Chromate_transp"/>
    <property type="match status" value="2"/>
</dbReference>
<dbReference type="Proteomes" id="UP001218638">
    <property type="component" value="Chromosome"/>
</dbReference>
<keyword evidence="5 7" id="KW-1133">Transmembrane helix</keyword>
<feature type="transmembrane region" description="Helical" evidence="7">
    <location>
        <begin position="345"/>
        <end position="369"/>
    </location>
</feature>
<dbReference type="PIRSF" id="PIRSF004810">
    <property type="entry name" value="ChrA"/>
    <property type="match status" value="1"/>
</dbReference>
<dbReference type="EMBL" id="CP119075">
    <property type="protein sequence ID" value="WED65484.1"/>
    <property type="molecule type" value="Genomic_DNA"/>
</dbReference>
<evidence type="ECO:0000256" key="4">
    <source>
        <dbReference type="ARBA" id="ARBA00022692"/>
    </source>
</evidence>
<dbReference type="InterPro" id="IPR003370">
    <property type="entry name" value="Chromate_transpt"/>
</dbReference>
<feature type="transmembrane region" description="Helical" evidence="7">
    <location>
        <begin position="400"/>
        <end position="417"/>
    </location>
</feature>
<evidence type="ECO:0000256" key="2">
    <source>
        <dbReference type="ARBA" id="ARBA00005262"/>
    </source>
</evidence>
<keyword evidence="3" id="KW-1003">Cell membrane</keyword>
<dbReference type="NCBIfam" id="TIGR00937">
    <property type="entry name" value="2A51"/>
    <property type="match status" value="1"/>
</dbReference>
<reference evidence="8" key="1">
    <citation type="submission" date="2023-03" db="EMBL/GenBank/DDBJ databases">
        <title>Lomoglobus Profundus gen. nov., sp. nov., a novel member of the phylum Verrucomicrobia, isolated from deep-marine sediment of South China Sea.</title>
        <authorList>
            <person name="Ahmad T."/>
            <person name="Ishaq S.E."/>
            <person name="Wang F."/>
        </authorList>
    </citation>
    <scope>NUCLEOTIDE SEQUENCE</scope>
    <source>
        <strain evidence="8">LMO-M01</strain>
    </source>
</reference>
<sequence>MPSAESPSERPSFRQALRFWFKLGCISFGGPAGQIAIMQTELVEKKRWIEQDRFLHALNYCMLLPGPEAQQLATYCGWLLHGTRGGIVAGVLFVLPAAILLWGLGVLYVTLGHVAAVAGVFETLKPAVFAIIAAAVIKLGRKALKKPERWALAAVSFVAIYFFNAPFPAIVLGAAIIGWFVEKQQPRSVTPAPSVVSPWRHAAKVLAVGLPLWFTPILLAAVVLGPRDTLVQEGIFFSKAAMVTFGGAYAVLPYVAQQAVEHYAWLSGPQMLDGLGLAETTPGPLVLVLQFVGFLGGYQNPGALSPLVAATLGAAITTWTTFVPCFLWIFIGAPHLERLRGVARLNGALGAVTAAVVGVILNLAVWFAGPVLFPAGRVDTIAVAVALAAFIALQRFKVDLLWIVLTAGILGALRGVGI</sequence>
<organism evidence="8 9">
    <name type="scientific">Synoicihabitans lomoniglobus</name>
    <dbReference type="NCBI Taxonomy" id="2909285"/>
    <lineage>
        <taxon>Bacteria</taxon>
        <taxon>Pseudomonadati</taxon>
        <taxon>Verrucomicrobiota</taxon>
        <taxon>Opitutia</taxon>
        <taxon>Opitutales</taxon>
        <taxon>Opitutaceae</taxon>
        <taxon>Synoicihabitans</taxon>
    </lineage>
</organism>
<dbReference type="AlphaFoldDB" id="A0AAE9ZY47"/>
<keyword evidence="4 7" id="KW-0812">Transmembrane</keyword>
<keyword evidence="6 7" id="KW-0472">Membrane</keyword>
<evidence type="ECO:0000256" key="7">
    <source>
        <dbReference type="SAM" id="Phobius"/>
    </source>
</evidence>
<feature type="transmembrane region" description="Helical" evidence="7">
    <location>
        <begin position="20"/>
        <end position="38"/>
    </location>
</feature>
<feature type="transmembrane region" description="Helical" evidence="7">
    <location>
        <begin position="115"/>
        <end position="139"/>
    </location>
</feature>
<dbReference type="GO" id="GO:0015109">
    <property type="term" value="F:chromate transmembrane transporter activity"/>
    <property type="evidence" value="ECO:0007669"/>
    <property type="project" value="InterPro"/>
</dbReference>
<dbReference type="RefSeq" id="WP_330929431.1">
    <property type="nucleotide sequence ID" value="NZ_CP119075.1"/>
</dbReference>
<gene>
    <name evidence="8" type="primary">chrA</name>
    <name evidence="8" type="ORF">PXH66_01300</name>
</gene>
<evidence type="ECO:0000256" key="5">
    <source>
        <dbReference type="ARBA" id="ARBA00022989"/>
    </source>
</evidence>
<dbReference type="InterPro" id="IPR014047">
    <property type="entry name" value="Chr_Tranpt_l_chain"/>
</dbReference>
<dbReference type="GO" id="GO:0005886">
    <property type="term" value="C:plasma membrane"/>
    <property type="evidence" value="ECO:0007669"/>
    <property type="project" value="UniProtKB-SubCell"/>
</dbReference>
<evidence type="ECO:0000313" key="9">
    <source>
        <dbReference type="Proteomes" id="UP001218638"/>
    </source>
</evidence>
<evidence type="ECO:0000256" key="3">
    <source>
        <dbReference type="ARBA" id="ARBA00022475"/>
    </source>
</evidence>
<feature type="transmembrane region" description="Helical" evidence="7">
    <location>
        <begin position="201"/>
        <end position="224"/>
    </location>
</feature>
<name>A0AAE9ZY47_9BACT</name>
<evidence type="ECO:0000256" key="1">
    <source>
        <dbReference type="ARBA" id="ARBA00004651"/>
    </source>
</evidence>
<feature type="transmembrane region" description="Helical" evidence="7">
    <location>
        <begin position="307"/>
        <end position="333"/>
    </location>
</feature>
<protein>
    <submittedName>
        <fullName evidence="8">Chromate efflux transporter</fullName>
    </submittedName>
</protein>
<evidence type="ECO:0000256" key="6">
    <source>
        <dbReference type="ARBA" id="ARBA00023136"/>
    </source>
</evidence>
<evidence type="ECO:0000313" key="8">
    <source>
        <dbReference type="EMBL" id="WED65484.1"/>
    </source>
</evidence>
<feature type="transmembrane region" description="Helical" evidence="7">
    <location>
        <begin position="375"/>
        <end position="393"/>
    </location>
</feature>
<feature type="transmembrane region" description="Helical" evidence="7">
    <location>
        <begin position="151"/>
        <end position="181"/>
    </location>
</feature>
<feature type="transmembrane region" description="Helical" evidence="7">
    <location>
        <begin position="87"/>
        <end position="109"/>
    </location>
</feature>
<dbReference type="PANTHER" id="PTHR33567">
    <property type="entry name" value="CHROMATE ION TRANSPORTER (EUROFUNG)"/>
    <property type="match status" value="1"/>
</dbReference>
<comment type="similarity">
    <text evidence="2">Belongs to the chromate ion transporter (CHR) (TC 2.A.51) family.</text>
</comment>
<dbReference type="KEGG" id="slom:PXH66_01300"/>
<comment type="subcellular location">
    <subcellularLocation>
        <location evidence="1">Cell membrane</location>
        <topology evidence="1">Multi-pass membrane protein</topology>
    </subcellularLocation>
</comment>